<organism evidence="6 7">
    <name type="scientific">Microbacterium sediminicola</name>
    <dbReference type="NCBI Taxonomy" id="415210"/>
    <lineage>
        <taxon>Bacteria</taxon>
        <taxon>Bacillati</taxon>
        <taxon>Actinomycetota</taxon>
        <taxon>Actinomycetes</taxon>
        <taxon>Micrococcales</taxon>
        <taxon>Microbacteriaceae</taxon>
        <taxon>Microbacterium</taxon>
    </lineage>
</organism>
<feature type="domain" description="HipA N-terminal subdomain 1" evidence="5">
    <location>
        <begin position="9"/>
        <end position="127"/>
    </location>
</feature>
<evidence type="ECO:0000256" key="1">
    <source>
        <dbReference type="ARBA" id="ARBA00010164"/>
    </source>
</evidence>
<dbReference type="Pfam" id="PF13657">
    <property type="entry name" value="Couple_hipA"/>
    <property type="match status" value="1"/>
</dbReference>
<name>A0ABP4UKR5_9MICO</name>
<proteinExistence type="inferred from homology"/>
<keyword evidence="2" id="KW-0808">Transferase</keyword>
<evidence type="ECO:0000313" key="6">
    <source>
        <dbReference type="EMBL" id="GAA1707379.1"/>
    </source>
</evidence>
<accession>A0ABP4UKR5</accession>
<dbReference type="InterPro" id="IPR017508">
    <property type="entry name" value="HipA_N1"/>
</dbReference>
<keyword evidence="3" id="KW-0418">Kinase</keyword>
<dbReference type="InterPro" id="IPR012893">
    <property type="entry name" value="HipA-like_C"/>
</dbReference>
<dbReference type="PANTHER" id="PTHR37419">
    <property type="entry name" value="SERINE/THREONINE-PROTEIN KINASE TOXIN HIPA"/>
    <property type="match status" value="1"/>
</dbReference>
<dbReference type="RefSeq" id="WP_344073484.1">
    <property type="nucleotide sequence ID" value="NZ_BAAAPL010000002.1"/>
</dbReference>
<dbReference type="EMBL" id="BAAAPL010000002">
    <property type="protein sequence ID" value="GAA1707379.1"/>
    <property type="molecule type" value="Genomic_DNA"/>
</dbReference>
<dbReference type="InterPro" id="IPR052028">
    <property type="entry name" value="HipA_Ser/Thr_kinase"/>
</dbReference>
<dbReference type="Proteomes" id="UP001501690">
    <property type="component" value="Unassembled WGS sequence"/>
</dbReference>
<evidence type="ECO:0000259" key="4">
    <source>
        <dbReference type="Pfam" id="PF07804"/>
    </source>
</evidence>
<evidence type="ECO:0000256" key="2">
    <source>
        <dbReference type="ARBA" id="ARBA00022679"/>
    </source>
</evidence>
<evidence type="ECO:0000313" key="7">
    <source>
        <dbReference type="Proteomes" id="UP001501690"/>
    </source>
</evidence>
<comment type="similarity">
    <text evidence="1">Belongs to the HipA Ser/Thr kinase family.</text>
</comment>
<gene>
    <name evidence="6" type="ORF">GCM10009808_26710</name>
</gene>
<keyword evidence="7" id="KW-1185">Reference proteome</keyword>
<dbReference type="Pfam" id="PF07804">
    <property type="entry name" value="HipA_C"/>
    <property type="match status" value="1"/>
</dbReference>
<evidence type="ECO:0000256" key="3">
    <source>
        <dbReference type="ARBA" id="ARBA00022777"/>
    </source>
</evidence>
<dbReference type="PANTHER" id="PTHR37419:SF8">
    <property type="entry name" value="TOXIN YJJJ"/>
    <property type="match status" value="1"/>
</dbReference>
<feature type="domain" description="HipA-like C-terminal" evidence="4">
    <location>
        <begin position="175"/>
        <end position="416"/>
    </location>
</feature>
<evidence type="ECO:0000259" key="5">
    <source>
        <dbReference type="Pfam" id="PF13657"/>
    </source>
</evidence>
<comment type="caution">
    <text evidence="6">The sequence shown here is derived from an EMBL/GenBank/DDBJ whole genome shotgun (WGS) entry which is preliminary data.</text>
</comment>
<reference evidence="7" key="1">
    <citation type="journal article" date="2019" name="Int. J. Syst. Evol. Microbiol.">
        <title>The Global Catalogue of Microorganisms (GCM) 10K type strain sequencing project: providing services to taxonomists for standard genome sequencing and annotation.</title>
        <authorList>
            <consortium name="The Broad Institute Genomics Platform"/>
            <consortium name="The Broad Institute Genome Sequencing Center for Infectious Disease"/>
            <person name="Wu L."/>
            <person name="Ma J."/>
        </authorList>
    </citation>
    <scope>NUCLEOTIDE SEQUENCE [LARGE SCALE GENOMIC DNA]</scope>
    <source>
        <strain evidence="7">JCM 15577</strain>
    </source>
</reference>
<protein>
    <submittedName>
        <fullName evidence="6">Type II toxin-antitoxin system HipA family toxin</fullName>
    </submittedName>
</protein>
<sequence>MAFRHVGALRVFAWGRPIGALAPSGRRGTYAFEYEPSWLRSGVSLAPVLMPMPSPTGPRSSRVFHFPGLSRESFHGLPPMIADAAPDRFGNQLITARLAREGVSAADVTALDRLAYVGERAMGALSFEPDTGPTEQPTTVELRTLVETARTAVRGDLDTSDTRTSALDQLVAVGTSAGGARAKAVLAWNRATGEMRAGNLPTPPGFEQWILKFDGLGEDHHLGSGQEYGRTEYAYSLMARAAGIEMSECLLLEEGGRAHFMTRRFDREASPGRTGAEVRLHMQTLGAVAGLDFNALETNDYASLFTTLGDLEIATAQMREQAFRRVVFNVLASNNDDHVKNVSFLRGESSPWRLSPAYDLTFAYRADSVWTRQHLMGVGGVFDDITVDDLAHLADRFAVPGIREVIADVDRVVRAWPDFAREAGLGTERTREIGERLALVRESAGLS</sequence>